<keyword evidence="2" id="KW-0472">Membrane</keyword>
<protein>
    <submittedName>
        <fullName evidence="3">Histidyl-tRNA synthetase</fullName>
    </submittedName>
</protein>
<evidence type="ECO:0000256" key="2">
    <source>
        <dbReference type="SAM" id="Phobius"/>
    </source>
</evidence>
<evidence type="ECO:0000313" key="3">
    <source>
        <dbReference type="EMBL" id="ATF62393.1"/>
    </source>
</evidence>
<dbReference type="AlphaFoldDB" id="A0A291DDC7"/>
<gene>
    <name evidence="3" type="ORF">CO690_01345</name>
</gene>
<feature type="compositionally biased region" description="Low complexity" evidence="1">
    <location>
        <begin position="41"/>
        <end position="52"/>
    </location>
</feature>
<sequence length="195" mass="20093">MEQSPQNPGAPAQDSAVQGSPLPENTAQSNAVQENTVQNNAAESTTVEATAVPTATALQSPAQDPAVDGAASAAPAEAVAPAPAEPKRMGLYSLICLLVAVPLGVSIGGIPLMSLYLTYTTGPNAPLLIIASIIIWVCIAFAYCALVTWITEAIATRKMPWAQSLGLCARVMALEAIIIAITFSFLLSALNGGRY</sequence>
<organism evidence="3 4">
    <name type="scientific">Rothia mucilaginosa</name>
    <dbReference type="NCBI Taxonomy" id="43675"/>
    <lineage>
        <taxon>Bacteria</taxon>
        <taxon>Bacillati</taxon>
        <taxon>Actinomycetota</taxon>
        <taxon>Actinomycetes</taxon>
        <taxon>Micrococcales</taxon>
        <taxon>Micrococcaceae</taxon>
        <taxon>Rothia</taxon>
    </lineage>
</organism>
<evidence type="ECO:0000313" key="4">
    <source>
        <dbReference type="Proteomes" id="UP000218628"/>
    </source>
</evidence>
<keyword evidence="3" id="KW-0030">Aminoacyl-tRNA synthetase</keyword>
<accession>A0A291DDC7</accession>
<keyword evidence="2" id="KW-1133">Transmembrane helix</keyword>
<reference evidence="4" key="1">
    <citation type="submission" date="2017-09" db="EMBL/GenBank/DDBJ databases">
        <title>FDA dAtabase for Regulatory Grade micrObial Sequences (FDA-ARGOS): Supporting development and validation of Infectious Disease Dx tests.</title>
        <authorList>
            <person name="Minogue T."/>
            <person name="Wolcott M."/>
            <person name="Wasieloski L."/>
            <person name="Aguilar W."/>
            <person name="Moore D."/>
            <person name="Tallon L."/>
            <person name="Sadzewicz L."/>
            <person name="Ott S."/>
            <person name="Zhao X."/>
            <person name="Nagaraj S."/>
            <person name="Vavikolanu K."/>
            <person name="Aluvathingal J."/>
            <person name="Nadendla S."/>
            <person name="Sichtig H."/>
        </authorList>
    </citation>
    <scope>NUCLEOTIDE SEQUENCE [LARGE SCALE GENOMIC DNA]</scope>
    <source>
        <strain evidence="4">FDAARGOS_369</strain>
    </source>
</reference>
<keyword evidence="2" id="KW-0812">Transmembrane</keyword>
<dbReference type="Proteomes" id="UP000218628">
    <property type="component" value="Chromosome"/>
</dbReference>
<feature type="transmembrane region" description="Helical" evidence="2">
    <location>
        <begin position="125"/>
        <end position="150"/>
    </location>
</feature>
<feature type="transmembrane region" description="Helical" evidence="2">
    <location>
        <begin position="91"/>
        <end position="119"/>
    </location>
</feature>
<feature type="transmembrane region" description="Helical" evidence="2">
    <location>
        <begin position="171"/>
        <end position="190"/>
    </location>
</feature>
<proteinExistence type="predicted"/>
<dbReference type="EMBL" id="CP023510">
    <property type="protein sequence ID" value="ATF62393.1"/>
    <property type="molecule type" value="Genomic_DNA"/>
</dbReference>
<dbReference type="GO" id="GO:0004812">
    <property type="term" value="F:aminoacyl-tRNA ligase activity"/>
    <property type="evidence" value="ECO:0007669"/>
    <property type="project" value="UniProtKB-KW"/>
</dbReference>
<evidence type="ECO:0000256" key="1">
    <source>
        <dbReference type="SAM" id="MobiDB-lite"/>
    </source>
</evidence>
<feature type="compositionally biased region" description="Polar residues" evidence="1">
    <location>
        <begin position="15"/>
        <end position="40"/>
    </location>
</feature>
<feature type="region of interest" description="Disordered" evidence="1">
    <location>
        <begin position="1"/>
        <end position="52"/>
    </location>
</feature>
<name>A0A291DDC7_9MICC</name>
<dbReference type="RefSeq" id="WP_070600186.1">
    <property type="nucleotide sequence ID" value="NZ_CAUVIX010000013.1"/>
</dbReference>
<keyword evidence="3" id="KW-0436">Ligase</keyword>